<dbReference type="PROSITE" id="PS52020">
    <property type="entry name" value="CRESS_DNA_REP"/>
    <property type="match status" value="1"/>
</dbReference>
<keyword evidence="8" id="KW-0235">DNA replication</keyword>
<evidence type="ECO:0000256" key="6">
    <source>
        <dbReference type="ARBA" id="ARBA00022679"/>
    </source>
</evidence>
<keyword evidence="5" id="KW-1048">Host nucleus</keyword>
<dbReference type="GO" id="GO:0003723">
    <property type="term" value="F:RNA binding"/>
    <property type="evidence" value="ECO:0007669"/>
    <property type="project" value="InterPro"/>
</dbReference>
<dbReference type="GO" id="GO:0004519">
    <property type="term" value="F:endonuclease activity"/>
    <property type="evidence" value="ECO:0007669"/>
    <property type="project" value="UniProtKB-KW"/>
</dbReference>
<keyword evidence="14" id="KW-0190">Covalent protein-DNA linkage</keyword>
<evidence type="ECO:0000256" key="8">
    <source>
        <dbReference type="ARBA" id="ARBA00022705"/>
    </source>
</evidence>
<organism evidence="21">
    <name type="scientific">Cressdnaviricota sp</name>
    <dbReference type="NCBI Taxonomy" id="2748378"/>
    <lineage>
        <taxon>Viruses</taxon>
        <taxon>Monodnaviria</taxon>
        <taxon>Shotokuvirae</taxon>
        <taxon>Cressdnaviricota</taxon>
    </lineage>
</organism>
<keyword evidence="11" id="KW-0547">Nucleotide-binding</keyword>
<comment type="similarity">
    <text evidence="3">Belongs to the nanoviruses/circoviruses replication-associated protein family.</text>
</comment>
<dbReference type="GO" id="GO:0042025">
    <property type="term" value="C:host cell nucleus"/>
    <property type="evidence" value="ECO:0007669"/>
    <property type="project" value="UniProtKB-SubCell"/>
</dbReference>
<dbReference type="EMBL" id="MW347481">
    <property type="protein sequence ID" value="QRI44140.1"/>
    <property type="molecule type" value="Genomic_DNA"/>
</dbReference>
<comment type="catalytic activity">
    <reaction evidence="19">
        <text>ATP + H2O = ADP + phosphate + H(+)</text>
        <dbReference type="Rhea" id="RHEA:13065"/>
        <dbReference type="ChEBI" id="CHEBI:15377"/>
        <dbReference type="ChEBI" id="CHEBI:15378"/>
        <dbReference type="ChEBI" id="CHEBI:30616"/>
        <dbReference type="ChEBI" id="CHEBI:43474"/>
        <dbReference type="ChEBI" id="CHEBI:456216"/>
    </reaction>
</comment>
<reference evidence="21" key="1">
    <citation type="submission" date="2020-11" db="EMBL/GenBank/DDBJ databases">
        <title>Viral genomes from river ports along the Yangtze River in China.</title>
        <authorList>
            <person name="Lu J."/>
            <person name="Shen Q."/>
            <person name="Yang S."/>
            <person name="Zhang W."/>
        </authorList>
    </citation>
    <scope>NUCLEOTIDE SEQUENCE</scope>
    <source>
        <strain evidence="21">4zj-CRESS-3</strain>
    </source>
</reference>
<evidence type="ECO:0000259" key="20">
    <source>
        <dbReference type="PROSITE" id="PS52020"/>
    </source>
</evidence>
<protein>
    <recommendedName>
        <fullName evidence="4">Replication-associated protein</fullName>
    </recommendedName>
    <alternativeName>
        <fullName evidence="17">ATP-dependent helicase Rep</fullName>
    </alternativeName>
    <alternativeName>
        <fullName evidence="18">RepP</fullName>
    </alternativeName>
</protein>
<dbReference type="InterPro" id="IPR049912">
    <property type="entry name" value="CRESS_DNA_REP"/>
</dbReference>
<keyword evidence="15" id="KW-0238">DNA-binding</keyword>
<evidence type="ECO:0000256" key="16">
    <source>
        <dbReference type="ARBA" id="ARBA00023268"/>
    </source>
</evidence>
<dbReference type="GO" id="GO:0016779">
    <property type="term" value="F:nucleotidyltransferase activity"/>
    <property type="evidence" value="ECO:0007669"/>
    <property type="project" value="UniProtKB-KW"/>
</dbReference>
<evidence type="ECO:0000256" key="7">
    <source>
        <dbReference type="ARBA" id="ARBA00022695"/>
    </source>
</evidence>
<evidence type="ECO:0000256" key="2">
    <source>
        <dbReference type="ARBA" id="ARBA00004147"/>
    </source>
</evidence>
<keyword evidence="10" id="KW-0479">Metal-binding</keyword>
<dbReference type="InterPro" id="IPR000605">
    <property type="entry name" value="Helicase_SF3_ssDNA/RNA_vir"/>
</dbReference>
<dbReference type="Pfam" id="PF02407">
    <property type="entry name" value="Viral_Rep"/>
    <property type="match status" value="1"/>
</dbReference>
<keyword evidence="9" id="KW-0540">Nuclease</keyword>
<evidence type="ECO:0000256" key="18">
    <source>
        <dbReference type="ARBA" id="ARBA00032243"/>
    </source>
</evidence>
<evidence type="ECO:0000256" key="13">
    <source>
        <dbReference type="ARBA" id="ARBA00022801"/>
    </source>
</evidence>
<evidence type="ECO:0000256" key="4">
    <source>
        <dbReference type="ARBA" id="ARBA00014531"/>
    </source>
</evidence>
<evidence type="ECO:0000256" key="3">
    <source>
        <dbReference type="ARBA" id="ARBA00008545"/>
    </source>
</evidence>
<keyword evidence="13" id="KW-0378">Hydrolase</keyword>
<evidence type="ECO:0000256" key="15">
    <source>
        <dbReference type="ARBA" id="ARBA00023125"/>
    </source>
</evidence>
<name>A0A890UR80_9VIRU</name>
<comment type="subcellular location">
    <subcellularLocation>
        <location evidence="2">Host nucleus</location>
    </subcellularLocation>
</comment>
<evidence type="ECO:0000256" key="12">
    <source>
        <dbReference type="ARBA" id="ARBA00022759"/>
    </source>
</evidence>
<accession>A0A890UR80</accession>
<dbReference type="Gene3D" id="3.40.1310.20">
    <property type="match status" value="1"/>
</dbReference>
<comment type="cofactor">
    <cofactor evidence="1">
        <name>Mn(2+)</name>
        <dbReference type="ChEBI" id="CHEBI:29035"/>
    </cofactor>
</comment>
<keyword evidence="7" id="KW-0548">Nucleotidyltransferase</keyword>
<evidence type="ECO:0000256" key="11">
    <source>
        <dbReference type="ARBA" id="ARBA00022741"/>
    </source>
</evidence>
<dbReference type="GO" id="GO:0046872">
    <property type="term" value="F:metal ion binding"/>
    <property type="evidence" value="ECO:0007669"/>
    <property type="project" value="UniProtKB-KW"/>
</dbReference>
<evidence type="ECO:0000256" key="5">
    <source>
        <dbReference type="ARBA" id="ARBA00022562"/>
    </source>
</evidence>
<evidence type="ECO:0000313" key="21">
    <source>
        <dbReference type="EMBL" id="QRI44140.1"/>
    </source>
</evidence>
<dbReference type="InterPro" id="IPR027417">
    <property type="entry name" value="P-loop_NTPase"/>
</dbReference>
<evidence type="ECO:0000256" key="19">
    <source>
        <dbReference type="ARBA" id="ARBA00049360"/>
    </source>
</evidence>
<evidence type="ECO:0000256" key="1">
    <source>
        <dbReference type="ARBA" id="ARBA00001936"/>
    </source>
</evidence>
<dbReference type="Pfam" id="PF00910">
    <property type="entry name" value="RNA_helicase"/>
    <property type="match status" value="1"/>
</dbReference>
<evidence type="ECO:0000256" key="14">
    <source>
        <dbReference type="ARBA" id="ARBA00023124"/>
    </source>
</evidence>
<dbReference type="GO" id="GO:0006260">
    <property type="term" value="P:DNA replication"/>
    <property type="evidence" value="ECO:0007669"/>
    <property type="project" value="UniProtKB-KW"/>
</dbReference>
<dbReference type="GO" id="GO:0016787">
    <property type="term" value="F:hydrolase activity"/>
    <property type="evidence" value="ECO:0007669"/>
    <property type="project" value="UniProtKB-KW"/>
</dbReference>
<dbReference type="GO" id="GO:0003724">
    <property type="term" value="F:RNA helicase activity"/>
    <property type="evidence" value="ECO:0007669"/>
    <property type="project" value="InterPro"/>
</dbReference>
<evidence type="ECO:0000256" key="9">
    <source>
        <dbReference type="ARBA" id="ARBA00022722"/>
    </source>
</evidence>
<dbReference type="GO" id="GO:0000166">
    <property type="term" value="F:nucleotide binding"/>
    <property type="evidence" value="ECO:0007669"/>
    <property type="project" value="UniProtKB-KW"/>
</dbReference>
<keyword evidence="16" id="KW-0511">Multifunctional enzyme</keyword>
<evidence type="ECO:0000256" key="10">
    <source>
        <dbReference type="ARBA" id="ARBA00022723"/>
    </source>
</evidence>
<proteinExistence type="inferred from homology"/>
<sequence length="278" mass="32414">MPPRQARQARYWMLTIPFDDFEQPNQLPEGIDYLKGQGETGNNTGYDHWQLIVYFSKKVSLVRIKQLFGQTCHAEPTRSDACEEYVWKDDTAKPNTRFEMGTLPMKRNSKTDWAKVKTSAVANDLNSIDPDVYVRYYHSLKRIAKDHANAPYRPTVQVNVFWGVTGSGKSHRAHDEAGDDVYYKSSTTKWWDGYKGEKNVIIDEYRGQISIEHLLRWFDKYPCYVEEKGGQLPLLATNFWVCSNLSPDDWYPQADEMVKAALRRRLRVTHFSLPFRNI</sequence>
<feature type="domain" description="CRESS-DNA virus Rep endonuclease" evidence="20">
    <location>
        <begin position="6"/>
        <end position="103"/>
    </location>
</feature>
<dbReference type="GO" id="GO:0003677">
    <property type="term" value="F:DNA binding"/>
    <property type="evidence" value="ECO:0007669"/>
    <property type="project" value="UniProtKB-KW"/>
</dbReference>
<keyword evidence="6" id="KW-0808">Transferase</keyword>
<evidence type="ECO:0000256" key="17">
    <source>
        <dbReference type="ARBA" id="ARBA00030754"/>
    </source>
</evidence>
<dbReference type="SUPFAM" id="SSF52540">
    <property type="entry name" value="P-loop containing nucleoside triphosphate hydrolases"/>
    <property type="match status" value="1"/>
</dbReference>
<keyword evidence="12" id="KW-0255">Endonuclease</keyword>